<dbReference type="InterPro" id="IPR020846">
    <property type="entry name" value="MFS_dom"/>
</dbReference>
<dbReference type="PANTHER" id="PTHR43791:SF1">
    <property type="entry name" value="ALLANTOATE PERMEASE"/>
    <property type="match status" value="1"/>
</dbReference>
<reference evidence="10 11" key="1">
    <citation type="submission" date="2013-03" db="EMBL/GenBank/DDBJ databases">
        <title>The Genome Sequence of Phialophora europaea CBS 101466.</title>
        <authorList>
            <consortium name="The Broad Institute Genomics Platform"/>
            <person name="Cuomo C."/>
            <person name="de Hoog S."/>
            <person name="Gorbushina A."/>
            <person name="Walker B."/>
            <person name="Young S.K."/>
            <person name="Zeng Q."/>
            <person name="Gargeya S."/>
            <person name="Fitzgerald M."/>
            <person name="Haas B."/>
            <person name="Abouelleil A."/>
            <person name="Allen A.W."/>
            <person name="Alvarado L."/>
            <person name="Arachchi H.M."/>
            <person name="Berlin A.M."/>
            <person name="Chapman S.B."/>
            <person name="Gainer-Dewar J."/>
            <person name="Goldberg J."/>
            <person name="Griggs A."/>
            <person name="Gujja S."/>
            <person name="Hansen M."/>
            <person name="Howarth C."/>
            <person name="Imamovic A."/>
            <person name="Ireland A."/>
            <person name="Larimer J."/>
            <person name="McCowan C."/>
            <person name="Murphy C."/>
            <person name="Pearson M."/>
            <person name="Poon T.W."/>
            <person name="Priest M."/>
            <person name="Roberts A."/>
            <person name="Saif S."/>
            <person name="Shea T."/>
            <person name="Sisk P."/>
            <person name="Sykes S."/>
            <person name="Wortman J."/>
            <person name="Nusbaum C."/>
            <person name="Birren B."/>
        </authorList>
    </citation>
    <scope>NUCLEOTIDE SEQUENCE [LARGE SCALE GENOMIC DNA]</scope>
    <source>
        <strain evidence="10 11">CBS 101466</strain>
    </source>
</reference>
<protein>
    <recommendedName>
        <fullName evidence="9">Major facilitator superfamily (MFS) profile domain-containing protein</fullName>
    </recommendedName>
</protein>
<dbReference type="GO" id="GO:0016020">
    <property type="term" value="C:membrane"/>
    <property type="evidence" value="ECO:0007669"/>
    <property type="project" value="UniProtKB-SubCell"/>
</dbReference>
<dbReference type="AlphaFoldDB" id="W2RUE9"/>
<dbReference type="PANTHER" id="PTHR43791">
    <property type="entry name" value="PERMEASE-RELATED"/>
    <property type="match status" value="1"/>
</dbReference>
<dbReference type="HOGENOM" id="CLU_001265_0_5_1"/>
<keyword evidence="2" id="KW-0813">Transport</keyword>
<feature type="transmembrane region" description="Helical" evidence="8">
    <location>
        <begin position="344"/>
        <end position="365"/>
    </location>
</feature>
<dbReference type="InParanoid" id="W2RUE9"/>
<dbReference type="SUPFAM" id="SSF103473">
    <property type="entry name" value="MFS general substrate transporter"/>
    <property type="match status" value="1"/>
</dbReference>
<feature type="transmembrane region" description="Helical" evidence="8">
    <location>
        <begin position="171"/>
        <end position="191"/>
    </location>
</feature>
<dbReference type="Gene3D" id="1.20.1250.20">
    <property type="entry name" value="MFS general substrate transporter like domains"/>
    <property type="match status" value="2"/>
</dbReference>
<feature type="transmembrane region" description="Helical" evidence="8">
    <location>
        <begin position="404"/>
        <end position="423"/>
    </location>
</feature>
<feature type="compositionally biased region" description="Basic and acidic residues" evidence="7">
    <location>
        <begin position="1"/>
        <end position="16"/>
    </location>
</feature>
<feature type="transmembrane region" description="Helical" evidence="8">
    <location>
        <begin position="466"/>
        <end position="486"/>
    </location>
</feature>
<dbReference type="Proteomes" id="UP000030752">
    <property type="component" value="Unassembled WGS sequence"/>
</dbReference>
<feature type="region of interest" description="Disordered" evidence="7">
    <location>
        <begin position="1"/>
        <end position="34"/>
    </location>
</feature>
<sequence>MADEKKIVDVEDDSHRTPSPVNPEKRQSLPNASKASQRVLAHSHDADEAMKAFESGEIIEIDEATNKRLLRAIDWHLLPLMCCVYGLNYLDKTTLSYASIMGIKKDIGLVGDDYQWLGSMFYFGYLGWEYPTNRLLQRLPLGKYSAFNVVMWGTVLALHATVWSFGSAVAARFFLGVFEAAVTPGFALLTSQWYTKREQGARTGLWFSFNGMGQIFGGVVAYGINVGAEKTGSAIAPWKIVFLVNGLLTACLGVVFFFVIPDNQLNARWLKPKDRVLAIARVRVNQQGIGNKHFKWYQLKEALLDPMTWAFVFYALVADIPNGGISNFFSQLIVSFGYTPSQSLLYGTPGGAVEVVALIFCGWLGDRIGNRILVSLIGLTAALIGVILIVALPLSNNGGRLAGYYLTQASPTPFVAILSLIATNVAGYTKKTTIAALYLIGYCVGNIIGPQTFRPKDAPRYVPAEITIIACWGVCMLDMLFMYFWYRRMNAQKARVRAEPEYVKLENQEWLDLTDKENPEFTYAL</sequence>
<comment type="subcellular location">
    <subcellularLocation>
        <location evidence="1">Membrane</location>
        <topology evidence="1">Multi-pass membrane protein</topology>
    </subcellularLocation>
</comment>
<accession>W2RUE9</accession>
<dbReference type="Pfam" id="PF07690">
    <property type="entry name" value="MFS_1"/>
    <property type="match status" value="1"/>
</dbReference>
<dbReference type="CDD" id="cd17327">
    <property type="entry name" value="MFS_FEN2_like"/>
    <property type="match status" value="1"/>
</dbReference>
<evidence type="ECO:0000256" key="3">
    <source>
        <dbReference type="ARBA" id="ARBA00022692"/>
    </source>
</evidence>
<feature type="transmembrane region" description="Helical" evidence="8">
    <location>
        <begin position="435"/>
        <end position="454"/>
    </location>
</feature>
<dbReference type="GO" id="GO:0022857">
    <property type="term" value="F:transmembrane transporter activity"/>
    <property type="evidence" value="ECO:0007669"/>
    <property type="project" value="InterPro"/>
</dbReference>
<evidence type="ECO:0000259" key="9">
    <source>
        <dbReference type="PROSITE" id="PS50850"/>
    </source>
</evidence>
<keyword evidence="3 8" id="KW-0812">Transmembrane</keyword>
<dbReference type="InterPro" id="IPR036259">
    <property type="entry name" value="MFS_trans_sf"/>
</dbReference>
<dbReference type="eggNOG" id="KOG2533">
    <property type="taxonomic scope" value="Eukaryota"/>
</dbReference>
<evidence type="ECO:0000313" key="11">
    <source>
        <dbReference type="Proteomes" id="UP000030752"/>
    </source>
</evidence>
<evidence type="ECO:0000256" key="6">
    <source>
        <dbReference type="ARBA" id="ARBA00037968"/>
    </source>
</evidence>
<keyword evidence="5 8" id="KW-0472">Membrane</keyword>
<feature type="domain" description="Major facilitator superfamily (MFS) profile" evidence="9">
    <location>
        <begin position="77"/>
        <end position="525"/>
    </location>
</feature>
<evidence type="ECO:0000256" key="2">
    <source>
        <dbReference type="ARBA" id="ARBA00022448"/>
    </source>
</evidence>
<name>W2RUE9_CYPE1</name>
<evidence type="ECO:0000256" key="5">
    <source>
        <dbReference type="ARBA" id="ARBA00023136"/>
    </source>
</evidence>
<keyword evidence="11" id="KW-1185">Reference proteome</keyword>
<evidence type="ECO:0000256" key="8">
    <source>
        <dbReference type="SAM" id="Phobius"/>
    </source>
</evidence>
<feature type="transmembrane region" description="Helical" evidence="8">
    <location>
        <begin position="302"/>
        <end position="324"/>
    </location>
</feature>
<dbReference type="VEuPathDB" id="FungiDB:HMPREF1541_05567"/>
<dbReference type="OrthoDB" id="6730379at2759"/>
<feature type="transmembrane region" description="Helical" evidence="8">
    <location>
        <begin position="144"/>
        <end position="165"/>
    </location>
</feature>
<keyword evidence="4 8" id="KW-1133">Transmembrane helix</keyword>
<gene>
    <name evidence="10" type="ORF">HMPREF1541_05567</name>
</gene>
<feature type="transmembrane region" description="Helical" evidence="8">
    <location>
        <begin position="236"/>
        <end position="260"/>
    </location>
</feature>
<organism evidence="10 11">
    <name type="scientific">Cyphellophora europaea (strain CBS 101466)</name>
    <name type="common">Phialophora europaea</name>
    <dbReference type="NCBI Taxonomy" id="1220924"/>
    <lineage>
        <taxon>Eukaryota</taxon>
        <taxon>Fungi</taxon>
        <taxon>Dikarya</taxon>
        <taxon>Ascomycota</taxon>
        <taxon>Pezizomycotina</taxon>
        <taxon>Eurotiomycetes</taxon>
        <taxon>Chaetothyriomycetidae</taxon>
        <taxon>Chaetothyriales</taxon>
        <taxon>Cyphellophoraceae</taxon>
        <taxon>Cyphellophora</taxon>
    </lineage>
</organism>
<dbReference type="FunFam" id="1.20.1250.20:FF:000064">
    <property type="entry name" value="MFS allantoate transporter"/>
    <property type="match status" value="1"/>
</dbReference>
<dbReference type="GeneID" id="19972906"/>
<dbReference type="EMBL" id="KB822721">
    <property type="protein sequence ID" value="ETN39344.1"/>
    <property type="molecule type" value="Genomic_DNA"/>
</dbReference>
<evidence type="ECO:0000256" key="1">
    <source>
        <dbReference type="ARBA" id="ARBA00004141"/>
    </source>
</evidence>
<comment type="similarity">
    <text evidence="6">Belongs to the major facilitator superfamily. Allantoate permease family.</text>
</comment>
<dbReference type="FunCoup" id="W2RUE9">
    <property type="interactions" value="139"/>
</dbReference>
<feature type="transmembrane region" description="Helical" evidence="8">
    <location>
        <begin position="203"/>
        <end position="224"/>
    </location>
</feature>
<evidence type="ECO:0000313" key="10">
    <source>
        <dbReference type="EMBL" id="ETN39344.1"/>
    </source>
</evidence>
<dbReference type="PROSITE" id="PS50850">
    <property type="entry name" value="MFS"/>
    <property type="match status" value="1"/>
</dbReference>
<dbReference type="RefSeq" id="XP_008718129.1">
    <property type="nucleotide sequence ID" value="XM_008719907.1"/>
</dbReference>
<evidence type="ECO:0000256" key="7">
    <source>
        <dbReference type="SAM" id="MobiDB-lite"/>
    </source>
</evidence>
<feature type="transmembrane region" description="Helical" evidence="8">
    <location>
        <begin position="372"/>
        <end position="392"/>
    </location>
</feature>
<dbReference type="InterPro" id="IPR011701">
    <property type="entry name" value="MFS"/>
</dbReference>
<proteinExistence type="inferred from homology"/>
<evidence type="ECO:0000256" key="4">
    <source>
        <dbReference type="ARBA" id="ARBA00022989"/>
    </source>
</evidence>